<protein>
    <submittedName>
        <fullName evidence="2">Uncharacterized protein</fullName>
    </submittedName>
</protein>
<feature type="region of interest" description="Disordered" evidence="1">
    <location>
        <begin position="171"/>
        <end position="193"/>
    </location>
</feature>
<evidence type="ECO:0000313" key="2">
    <source>
        <dbReference type="EMBL" id="KAK3761568.1"/>
    </source>
</evidence>
<evidence type="ECO:0000256" key="1">
    <source>
        <dbReference type="SAM" id="MobiDB-lite"/>
    </source>
</evidence>
<organism evidence="2 3">
    <name type="scientific">Elysia crispata</name>
    <name type="common">lettuce slug</name>
    <dbReference type="NCBI Taxonomy" id="231223"/>
    <lineage>
        <taxon>Eukaryota</taxon>
        <taxon>Metazoa</taxon>
        <taxon>Spiralia</taxon>
        <taxon>Lophotrochozoa</taxon>
        <taxon>Mollusca</taxon>
        <taxon>Gastropoda</taxon>
        <taxon>Heterobranchia</taxon>
        <taxon>Euthyneura</taxon>
        <taxon>Panpulmonata</taxon>
        <taxon>Sacoglossa</taxon>
        <taxon>Placobranchoidea</taxon>
        <taxon>Plakobranchidae</taxon>
        <taxon>Elysia</taxon>
    </lineage>
</organism>
<comment type="caution">
    <text evidence="2">The sequence shown here is derived from an EMBL/GenBank/DDBJ whole genome shotgun (WGS) entry which is preliminary data.</text>
</comment>
<gene>
    <name evidence="2" type="ORF">RRG08_010292</name>
</gene>
<dbReference type="Proteomes" id="UP001283361">
    <property type="component" value="Unassembled WGS sequence"/>
</dbReference>
<dbReference type="EMBL" id="JAWDGP010004873">
    <property type="protein sequence ID" value="KAK3761568.1"/>
    <property type="molecule type" value="Genomic_DNA"/>
</dbReference>
<name>A0AAE0Z2G6_9GAST</name>
<accession>A0AAE0Z2G6</accession>
<proteinExistence type="predicted"/>
<dbReference type="AlphaFoldDB" id="A0AAE0Z2G6"/>
<keyword evidence="3" id="KW-1185">Reference proteome</keyword>
<reference evidence="2" key="1">
    <citation type="journal article" date="2023" name="G3 (Bethesda)">
        <title>A reference genome for the long-term kleptoplast-retaining sea slug Elysia crispata morphotype clarki.</title>
        <authorList>
            <person name="Eastman K.E."/>
            <person name="Pendleton A.L."/>
            <person name="Shaikh M.A."/>
            <person name="Suttiyut T."/>
            <person name="Ogas R."/>
            <person name="Tomko P."/>
            <person name="Gavelis G."/>
            <person name="Widhalm J.R."/>
            <person name="Wisecaver J.H."/>
        </authorList>
    </citation>
    <scope>NUCLEOTIDE SEQUENCE</scope>
    <source>
        <strain evidence="2">ECLA1</strain>
    </source>
</reference>
<evidence type="ECO:0000313" key="3">
    <source>
        <dbReference type="Proteomes" id="UP001283361"/>
    </source>
</evidence>
<sequence length="727" mass="81604">MESELSMHLSLSLSPPHVRVALASYQDVLTGFLGGVGYSLTIAQLHEERLRVTPVQRNSYRLLEVMVDMLQQAQGAARNDVYRNVHSLCCAFHVPTYHLMTKVGELRNGLKMFAERKYITRAVPREVLKTVKGFALYKKCVERNEWYRYAYEIYCVTKMLTNNFSRKIDYASQTPPTPAGSRKRRASDDFYDDGPRHKKILLDVPESGRASTPLACDTTDDDIDDGCEDDLLPDVDEFYLPGQLREMHARVARLVPEIFGTKADELLGTAIVPAVCNAYLILKGMGDSCVPFGYTTVKVPSSSPQIRNGYVGHASGGGPSLVDKIDWFLTGRHQPAVSFDKTLGGGWCGCPSTSVAVADRGPERDLSHRCVLLVYPESEAMLHVNIQVAHLRVLSKMRMVHFIAGKSLVFTVAKRKTIACSSYKTIPADAVLPTTNSLNFNIHGYDVTMMIALLTLDKSAAVCGFDELDPHVISHTRTSTHSLQNGLMDTNTYRPRVMANNPESCSKVPHFPAVKMTNLGLLHRETVLFNIKGAPRAGVRRIRRIIDSSAEMDKTLQSKLFDLETNIREMVDNHILGIFKVAYAYSKVAVVRRAMDERLICDRLQVGFNPKMTKSEFADKSKFDSESKGKASKKIKMQDATKNRKAFLETINGTFSDVSIDPANANSRGKWSFLDRINHSPDWCFYSKFMTNFLVTLRDRYASDIYPSFRRMLDMMLTQNRSATATM</sequence>